<dbReference type="PANTHER" id="PTHR33371">
    <property type="entry name" value="INTERMEMBRANE PHOSPHOLIPID TRANSPORT SYSTEM BINDING PROTEIN MLAD-RELATED"/>
    <property type="match status" value="1"/>
</dbReference>
<sequence length="330" mass="36369">MAKRAMNNVKLGAFVLAGLFCLILLLYMIGKNRNMFGSNFILKSRFENVQGLKQGNNVRYAGIDVGTVKKVTIINDTLMEVIMIIDNKMKTVIHKNALVSIATDGLVGNKVVNISAVKQLAPLAQNGDILASKRPLDTDEMLKKLNNTNNDIGSVAEELKYTIQRINNSNALWSVLNEKGLPQNLKLSAINIRQATARAKDMANDLYAIVNDVKMGKGSIGSILTDTSFAYNLNEAVVKIKSVGDEADSLSRQISDAVSGIQRDVDSGKGTIHSLLKDSLLVIKLNKSLDNIQQGTDGFNQNMEALKHNFLFRGYFRRLEKQKIGIKKDQ</sequence>
<feature type="domain" description="Mce/MlaD" evidence="2">
    <location>
        <begin position="43"/>
        <end position="115"/>
    </location>
</feature>
<gene>
    <name evidence="3" type="ORF">FW778_12880</name>
</gene>
<dbReference type="AlphaFoldDB" id="A0A5J5IFQ1"/>
<evidence type="ECO:0000256" key="1">
    <source>
        <dbReference type="SAM" id="Phobius"/>
    </source>
</evidence>
<organism evidence="3 4">
    <name type="scientific">Ginsengibacter hankyongi</name>
    <dbReference type="NCBI Taxonomy" id="2607284"/>
    <lineage>
        <taxon>Bacteria</taxon>
        <taxon>Pseudomonadati</taxon>
        <taxon>Bacteroidota</taxon>
        <taxon>Chitinophagia</taxon>
        <taxon>Chitinophagales</taxon>
        <taxon>Chitinophagaceae</taxon>
        <taxon>Ginsengibacter</taxon>
    </lineage>
</organism>
<keyword evidence="1" id="KW-1133">Transmembrane helix</keyword>
<dbReference type="Proteomes" id="UP000326903">
    <property type="component" value="Unassembled WGS sequence"/>
</dbReference>
<dbReference type="Pfam" id="PF02470">
    <property type="entry name" value="MlaD"/>
    <property type="match status" value="1"/>
</dbReference>
<protein>
    <submittedName>
        <fullName evidence="3">MCE family protein</fullName>
    </submittedName>
</protein>
<feature type="transmembrane region" description="Helical" evidence="1">
    <location>
        <begin position="12"/>
        <end position="30"/>
    </location>
</feature>
<dbReference type="InterPro" id="IPR052336">
    <property type="entry name" value="MlaD_Phospholipid_Transporter"/>
</dbReference>
<dbReference type="PANTHER" id="PTHR33371:SF4">
    <property type="entry name" value="INTERMEMBRANE PHOSPHOLIPID TRANSPORT SYSTEM BINDING PROTEIN MLAD"/>
    <property type="match status" value="1"/>
</dbReference>
<keyword evidence="4" id="KW-1185">Reference proteome</keyword>
<evidence type="ECO:0000259" key="2">
    <source>
        <dbReference type="Pfam" id="PF02470"/>
    </source>
</evidence>
<evidence type="ECO:0000313" key="4">
    <source>
        <dbReference type="Proteomes" id="UP000326903"/>
    </source>
</evidence>
<reference evidence="3 4" key="1">
    <citation type="submission" date="2019-09" db="EMBL/GenBank/DDBJ databases">
        <title>Draft genome sequence of Ginsengibacter sp. BR5-29.</title>
        <authorList>
            <person name="Im W.-T."/>
        </authorList>
    </citation>
    <scope>NUCLEOTIDE SEQUENCE [LARGE SCALE GENOMIC DNA]</scope>
    <source>
        <strain evidence="3 4">BR5-29</strain>
    </source>
</reference>
<comment type="caution">
    <text evidence="3">The sequence shown here is derived from an EMBL/GenBank/DDBJ whole genome shotgun (WGS) entry which is preliminary data.</text>
</comment>
<accession>A0A5J5IFQ1</accession>
<evidence type="ECO:0000313" key="3">
    <source>
        <dbReference type="EMBL" id="KAA9038454.1"/>
    </source>
</evidence>
<keyword evidence="1" id="KW-0812">Transmembrane</keyword>
<proteinExistence type="predicted"/>
<dbReference type="EMBL" id="VYQF01000003">
    <property type="protein sequence ID" value="KAA9038454.1"/>
    <property type="molecule type" value="Genomic_DNA"/>
</dbReference>
<keyword evidence="1" id="KW-0472">Membrane</keyword>
<dbReference type="InterPro" id="IPR003399">
    <property type="entry name" value="Mce/MlaD"/>
</dbReference>
<name>A0A5J5IFQ1_9BACT</name>
<dbReference type="RefSeq" id="WP_150415482.1">
    <property type="nucleotide sequence ID" value="NZ_VYQF01000003.1"/>
</dbReference>